<sequence length="329" mass="36800">MVSVLGSVVYFGFGGFEAMVLPIGDSTVARASDMWSKAMANKDGDRFLSPRAMKNASHAQAEAFGLSTLPELMSTAVNSDPFFLSYCFFLSQYKSAPRPKFPSDQKKHHEQRRPGCAHTIRLPEDLLLTCQQLKRALGARSTHSDVIRFLFEAADVAIQAVLQSAELRVVADSMQDNVFVDDVIADPDEDPGEIAEDSEESDPETMVEAGRMVGGRDDDVHVVNDSQVDSIVTPASNYYKDAVNGFWATVYCVLPYCKLWLMAKKKPGWITAALDLWYEQKDKIQDELLRAGKPFVVYVDSVRRRAKTNRVLVRRNTVWKTQLASRVFS</sequence>
<protein>
    <submittedName>
        <fullName evidence="1">Uncharacterized protein</fullName>
    </submittedName>
</protein>
<reference evidence="1 2" key="1">
    <citation type="submission" date="2024-09" db="EMBL/GenBank/DDBJ databases">
        <title>Chromosome-scale assembly of Riccia sorocarpa.</title>
        <authorList>
            <person name="Paukszto L."/>
        </authorList>
    </citation>
    <scope>NUCLEOTIDE SEQUENCE [LARGE SCALE GENOMIC DNA]</scope>
    <source>
        <strain evidence="1">LP-2024</strain>
        <tissue evidence="1">Aerial parts of the thallus</tissue>
    </source>
</reference>
<gene>
    <name evidence="1" type="ORF">R1sor_018338</name>
</gene>
<accession>A0ABD3IDH2</accession>
<keyword evidence="2" id="KW-1185">Reference proteome</keyword>
<organism evidence="1 2">
    <name type="scientific">Riccia sorocarpa</name>
    <dbReference type="NCBI Taxonomy" id="122646"/>
    <lineage>
        <taxon>Eukaryota</taxon>
        <taxon>Viridiplantae</taxon>
        <taxon>Streptophyta</taxon>
        <taxon>Embryophyta</taxon>
        <taxon>Marchantiophyta</taxon>
        <taxon>Marchantiopsida</taxon>
        <taxon>Marchantiidae</taxon>
        <taxon>Marchantiales</taxon>
        <taxon>Ricciaceae</taxon>
        <taxon>Riccia</taxon>
    </lineage>
</organism>
<dbReference type="EMBL" id="JBJQOH010000001">
    <property type="protein sequence ID" value="KAL3700316.1"/>
    <property type="molecule type" value="Genomic_DNA"/>
</dbReference>
<dbReference type="Proteomes" id="UP001633002">
    <property type="component" value="Unassembled WGS sequence"/>
</dbReference>
<name>A0ABD3IDH2_9MARC</name>
<evidence type="ECO:0000313" key="2">
    <source>
        <dbReference type="Proteomes" id="UP001633002"/>
    </source>
</evidence>
<proteinExistence type="predicted"/>
<dbReference type="AlphaFoldDB" id="A0ABD3IDH2"/>
<comment type="caution">
    <text evidence="1">The sequence shown here is derived from an EMBL/GenBank/DDBJ whole genome shotgun (WGS) entry which is preliminary data.</text>
</comment>
<evidence type="ECO:0000313" key="1">
    <source>
        <dbReference type="EMBL" id="KAL3700316.1"/>
    </source>
</evidence>